<gene>
    <name evidence="1" type="ORF">F5144DRAFT_472951</name>
</gene>
<reference evidence="1 2" key="1">
    <citation type="journal article" date="2021" name="Nat. Commun.">
        <title>Genetic determinants of endophytism in the Arabidopsis root mycobiome.</title>
        <authorList>
            <person name="Mesny F."/>
            <person name="Miyauchi S."/>
            <person name="Thiergart T."/>
            <person name="Pickel B."/>
            <person name="Atanasova L."/>
            <person name="Karlsson M."/>
            <person name="Huettel B."/>
            <person name="Barry K.W."/>
            <person name="Haridas S."/>
            <person name="Chen C."/>
            <person name="Bauer D."/>
            <person name="Andreopoulos W."/>
            <person name="Pangilinan J."/>
            <person name="LaButti K."/>
            <person name="Riley R."/>
            <person name="Lipzen A."/>
            <person name="Clum A."/>
            <person name="Drula E."/>
            <person name="Henrissat B."/>
            <person name="Kohler A."/>
            <person name="Grigoriev I.V."/>
            <person name="Martin F.M."/>
            <person name="Hacquard S."/>
        </authorList>
    </citation>
    <scope>NUCLEOTIDE SEQUENCE [LARGE SCALE GENOMIC DNA]</scope>
    <source>
        <strain evidence="1 2">MPI-SDFR-AT-0079</strain>
    </source>
</reference>
<accession>A0ACB7P373</accession>
<comment type="caution">
    <text evidence="1">The sequence shown here is derived from an EMBL/GenBank/DDBJ whole genome shotgun (WGS) entry which is preliminary data.</text>
</comment>
<evidence type="ECO:0000313" key="1">
    <source>
        <dbReference type="EMBL" id="KAH6623453.1"/>
    </source>
</evidence>
<feature type="non-terminal residue" evidence="1">
    <location>
        <position position="1"/>
    </location>
</feature>
<dbReference type="EMBL" id="JAGIZQ010000006">
    <property type="protein sequence ID" value="KAH6623453.1"/>
    <property type="molecule type" value="Genomic_DNA"/>
</dbReference>
<organism evidence="1 2">
    <name type="scientific">Chaetomium tenue</name>
    <dbReference type="NCBI Taxonomy" id="1854479"/>
    <lineage>
        <taxon>Eukaryota</taxon>
        <taxon>Fungi</taxon>
        <taxon>Dikarya</taxon>
        <taxon>Ascomycota</taxon>
        <taxon>Pezizomycotina</taxon>
        <taxon>Sordariomycetes</taxon>
        <taxon>Sordariomycetidae</taxon>
        <taxon>Sordariales</taxon>
        <taxon>Chaetomiaceae</taxon>
        <taxon>Chaetomium</taxon>
    </lineage>
</organism>
<keyword evidence="2" id="KW-1185">Reference proteome</keyword>
<dbReference type="Proteomes" id="UP000724584">
    <property type="component" value="Unassembled WGS sequence"/>
</dbReference>
<name>A0ACB7P373_9PEZI</name>
<protein>
    <submittedName>
        <fullName evidence="1">Uncharacterized protein</fullName>
    </submittedName>
</protein>
<feature type="non-terminal residue" evidence="1">
    <location>
        <position position="479"/>
    </location>
</feature>
<proteinExistence type="predicted"/>
<evidence type="ECO:0000313" key="2">
    <source>
        <dbReference type="Proteomes" id="UP000724584"/>
    </source>
</evidence>
<sequence>EERSAILNWLAPVDYSSQQRDFIRRRQEGTGKWLLKSEEYQTWLGTQGKTLFCPGIPGAGKTSLASIVIDDLSSQFAKDPTTNLAYIYCTFQRQNEQSAEGFLTNLLKQLVECQSSLPESVKDLYKQHRTKRPSLNEISTIFHTIISIPARVFVVVDAMDECQESDGCRNKFLSELFDAQTKYRINLLVTSRFIPDIVDRFRYAATLEIRASSKDVERYVEGHLDRLRPFVQKSRTLQQEIITGISNAVDGMFLLAQLYLHSLDDKTTPKQMRKAITSFGSSASGEDAKMQALSHAYEQAMERINGQKPGLTRLAMDVLAWVTCARRPLTVVELQHALALEAGEPDLDEDNLPQTEDMAAVCAGLVVVDEESGIIRLVHYTAQEYFEWAQTQGKWFPDPGRDIAVACVTYLSFDVFSSGCCHSDQELEERLRSNPLYNYASCHWGYHACKYPAESVGVIEFLEDEKKVEAASQVCMVDN</sequence>